<feature type="domain" description="Peptidase M20 dimerisation" evidence="5">
    <location>
        <begin position="210"/>
        <end position="319"/>
    </location>
</feature>
<dbReference type="InterPro" id="IPR036264">
    <property type="entry name" value="Bact_exopeptidase_dim_dom"/>
</dbReference>
<reference evidence="6 7" key="1">
    <citation type="submission" date="2017-05" db="EMBL/GenBank/DDBJ databases">
        <authorList>
            <person name="Varghese N."/>
            <person name="Submissions S."/>
        </authorList>
    </citation>
    <scope>NUCLEOTIDE SEQUENCE [LARGE SCALE GENOMIC DNA]</scope>
    <source>
        <strain evidence="6 7">DSM 25457</strain>
    </source>
</reference>
<evidence type="ECO:0000259" key="5">
    <source>
        <dbReference type="Pfam" id="PF07687"/>
    </source>
</evidence>
<evidence type="ECO:0000313" key="6">
    <source>
        <dbReference type="EMBL" id="SMP53875.1"/>
    </source>
</evidence>
<dbReference type="Pfam" id="PF07687">
    <property type="entry name" value="M20_dimer"/>
    <property type="match status" value="1"/>
</dbReference>
<keyword evidence="1" id="KW-0479">Metal-binding</keyword>
<dbReference type="Proteomes" id="UP001158067">
    <property type="component" value="Unassembled WGS sequence"/>
</dbReference>
<evidence type="ECO:0000256" key="1">
    <source>
        <dbReference type="ARBA" id="ARBA00022723"/>
    </source>
</evidence>
<accession>A0ABY1Q1T3</accession>
<dbReference type="Gene3D" id="3.30.70.360">
    <property type="match status" value="1"/>
</dbReference>
<keyword evidence="3" id="KW-0170">Cobalt</keyword>
<dbReference type="CDD" id="cd03894">
    <property type="entry name" value="M20_ArgE"/>
    <property type="match status" value="1"/>
</dbReference>
<keyword evidence="7" id="KW-1185">Reference proteome</keyword>
<dbReference type="InterPro" id="IPR002933">
    <property type="entry name" value="Peptidase_M20"/>
</dbReference>
<dbReference type="SUPFAM" id="SSF55031">
    <property type="entry name" value="Bacterial exopeptidase dimerisation domain"/>
    <property type="match status" value="1"/>
</dbReference>
<dbReference type="SUPFAM" id="SSF53187">
    <property type="entry name" value="Zn-dependent exopeptidases"/>
    <property type="match status" value="1"/>
</dbReference>
<evidence type="ECO:0000256" key="2">
    <source>
        <dbReference type="ARBA" id="ARBA00022801"/>
    </source>
</evidence>
<proteinExistence type="predicted"/>
<gene>
    <name evidence="6" type="ORF">SAMN06265222_104168</name>
</gene>
<keyword evidence="2" id="KW-0378">Hydrolase</keyword>
<dbReference type="PANTHER" id="PTHR43808">
    <property type="entry name" value="ACETYLORNITHINE DEACETYLASE"/>
    <property type="match status" value="1"/>
</dbReference>
<dbReference type="InterPro" id="IPR050072">
    <property type="entry name" value="Peptidase_M20A"/>
</dbReference>
<feature type="region of interest" description="Disordered" evidence="4">
    <location>
        <begin position="68"/>
        <end position="92"/>
    </location>
</feature>
<dbReference type="InterPro" id="IPR011650">
    <property type="entry name" value="Peptidase_M20_dimer"/>
</dbReference>
<dbReference type="EMBL" id="FXUG01000004">
    <property type="protein sequence ID" value="SMP53875.1"/>
    <property type="molecule type" value="Genomic_DNA"/>
</dbReference>
<feature type="compositionally biased region" description="Low complexity" evidence="4">
    <location>
        <begin position="71"/>
        <end position="83"/>
    </location>
</feature>
<sequence>MSFMQAQVVLEELIRFNTISHLSNHAISEHVAECLRTLGFDVEVTTYTDRKGVLKVNLVAKREPLAGAAPSELSGGDEGLSSETPASLSAGKAGTTPGGLAYFCHTDVVPADRWSGPGGDPFKAVVQGDRLYGRGACDMKGSLAAMLQAAASVLASEQTEPLWIVCTADEEVGFEGAKDLVQCSKAYREIVAANPVCIIGEPTELQVVHAHKGIMGLRVESRGKAAHSSTGEGINANLAMVPMLETMRGIDEQCRIDPGLRDERFDPPTLTWNFGVSDGMSSVNIVPDHCVAWACFRTMPGVDGLDFIDTVKQRADELGIEFKEFSGGPPLETPVDSPCVEAMCELAESVIGPNQPARKCYATDGCIFEGLTKRIVCGPGSINQAHTTDEYIELDQLEKGVSLYKSAIRRFC</sequence>
<evidence type="ECO:0000313" key="7">
    <source>
        <dbReference type="Proteomes" id="UP001158067"/>
    </source>
</evidence>
<dbReference type="RefSeq" id="WP_283432356.1">
    <property type="nucleotide sequence ID" value="NZ_FXUG01000004.1"/>
</dbReference>
<evidence type="ECO:0000256" key="4">
    <source>
        <dbReference type="SAM" id="MobiDB-lite"/>
    </source>
</evidence>
<dbReference type="Gene3D" id="3.40.630.10">
    <property type="entry name" value="Zn peptidases"/>
    <property type="match status" value="1"/>
</dbReference>
<comment type="caution">
    <text evidence="6">The sequence shown here is derived from an EMBL/GenBank/DDBJ whole genome shotgun (WGS) entry which is preliminary data.</text>
</comment>
<dbReference type="PANTHER" id="PTHR43808:SF31">
    <property type="entry name" value="N-ACETYL-L-CITRULLINE DEACETYLASE"/>
    <property type="match status" value="1"/>
</dbReference>
<organism evidence="6 7">
    <name type="scientific">Neorhodopirellula lusitana</name>
    <dbReference type="NCBI Taxonomy" id="445327"/>
    <lineage>
        <taxon>Bacteria</taxon>
        <taxon>Pseudomonadati</taxon>
        <taxon>Planctomycetota</taxon>
        <taxon>Planctomycetia</taxon>
        <taxon>Pirellulales</taxon>
        <taxon>Pirellulaceae</taxon>
        <taxon>Neorhodopirellula</taxon>
    </lineage>
</organism>
<protein>
    <submittedName>
        <fullName evidence="6">Acetylornithine deacetylase</fullName>
    </submittedName>
</protein>
<name>A0ABY1Q1T3_9BACT</name>
<evidence type="ECO:0000256" key="3">
    <source>
        <dbReference type="ARBA" id="ARBA00023285"/>
    </source>
</evidence>
<dbReference type="Pfam" id="PF01546">
    <property type="entry name" value="Peptidase_M20"/>
    <property type="match status" value="1"/>
</dbReference>